<protein>
    <submittedName>
        <fullName evidence="2">Helix-turn-helix transcriptional regulator</fullName>
    </submittedName>
</protein>
<proteinExistence type="predicted"/>
<reference evidence="2" key="2">
    <citation type="journal article" date="2021" name="PeerJ">
        <title>Extensive microbial diversity within the chicken gut microbiome revealed by metagenomics and culture.</title>
        <authorList>
            <person name="Gilroy R."/>
            <person name="Ravi A."/>
            <person name="Getino M."/>
            <person name="Pursley I."/>
            <person name="Horton D.L."/>
            <person name="Alikhan N.F."/>
            <person name="Baker D."/>
            <person name="Gharbi K."/>
            <person name="Hall N."/>
            <person name="Watson M."/>
            <person name="Adriaenssens E.M."/>
            <person name="Foster-Nyarko E."/>
            <person name="Jarju S."/>
            <person name="Secka A."/>
            <person name="Antonio M."/>
            <person name="Oren A."/>
            <person name="Chaudhuri R.R."/>
            <person name="La Ragione R."/>
            <person name="Hildebrand F."/>
            <person name="Pallen M.J."/>
        </authorList>
    </citation>
    <scope>NUCLEOTIDE SEQUENCE</scope>
    <source>
        <strain evidence="2">CHK189-12415</strain>
    </source>
</reference>
<dbReference type="InterPro" id="IPR036390">
    <property type="entry name" value="WH_DNA-bd_sf"/>
</dbReference>
<dbReference type="Proteomes" id="UP000824241">
    <property type="component" value="Unassembled WGS sequence"/>
</dbReference>
<organism evidence="2 3">
    <name type="scientific">Candidatus Faecivivens stercoravium</name>
    <dbReference type="NCBI Taxonomy" id="2840803"/>
    <lineage>
        <taxon>Bacteria</taxon>
        <taxon>Bacillati</taxon>
        <taxon>Bacillota</taxon>
        <taxon>Clostridia</taxon>
        <taxon>Eubacteriales</taxon>
        <taxon>Oscillospiraceae</taxon>
        <taxon>Oscillospiraceae incertae sedis</taxon>
        <taxon>Candidatus Faecivivens</taxon>
    </lineage>
</organism>
<evidence type="ECO:0000313" key="2">
    <source>
        <dbReference type="EMBL" id="HIR60125.1"/>
    </source>
</evidence>
<dbReference type="Pfam" id="PF03551">
    <property type="entry name" value="PadR"/>
    <property type="match status" value="1"/>
</dbReference>
<dbReference type="SUPFAM" id="SSF46785">
    <property type="entry name" value="Winged helix' DNA-binding domain"/>
    <property type="match status" value="1"/>
</dbReference>
<comment type="caution">
    <text evidence="2">The sequence shown here is derived from an EMBL/GenBank/DDBJ whole genome shotgun (WGS) entry which is preliminary data.</text>
</comment>
<dbReference type="Gene3D" id="1.10.10.10">
    <property type="entry name" value="Winged helix-like DNA-binding domain superfamily/Winged helix DNA-binding domain"/>
    <property type="match status" value="1"/>
</dbReference>
<gene>
    <name evidence="2" type="ORF">IAB37_00895</name>
</gene>
<reference evidence="2" key="1">
    <citation type="submission" date="2020-10" db="EMBL/GenBank/DDBJ databases">
        <authorList>
            <person name="Gilroy R."/>
        </authorList>
    </citation>
    <scope>NUCLEOTIDE SEQUENCE</scope>
    <source>
        <strain evidence="2">CHK189-12415</strain>
    </source>
</reference>
<evidence type="ECO:0000313" key="3">
    <source>
        <dbReference type="Proteomes" id="UP000824241"/>
    </source>
</evidence>
<feature type="domain" description="Transcription regulator PadR N-terminal" evidence="1">
    <location>
        <begin position="17"/>
        <end position="85"/>
    </location>
</feature>
<dbReference type="InterPro" id="IPR005149">
    <property type="entry name" value="Tscrpt_reg_PadR_N"/>
</dbReference>
<accession>A0A9D1DW76</accession>
<sequence length="110" mass="12427">MPKKPLENLTESMFYLLMAFMRGPACGTDAAAWVREKTGGRCRIGPATLYTILAKFEQEKYIEEIAVEGRKRTYRITGKGRIAYREELERLKRCVADAGSEPEGRSGYDG</sequence>
<dbReference type="InterPro" id="IPR036388">
    <property type="entry name" value="WH-like_DNA-bd_sf"/>
</dbReference>
<evidence type="ECO:0000259" key="1">
    <source>
        <dbReference type="Pfam" id="PF03551"/>
    </source>
</evidence>
<name>A0A9D1DW76_9FIRM</name>
<dbReference type="AlphaFoldDB" id="A0A9D1DW76"/>
<dbReference type="EMBL" id="DVHA01000027">
    <property type="protein sequence ID" value="HIR60125.1"/>
    <property type="molecule type" value="Genomic_DNA"/>
</dbReference>